<dbReference type="EMBL" id="AXCW01000411">
    <property type="protein sequence ID" value="EYR61920.1"/>
    <property type="molecule type" value="Genomic_DNA"/>
</dbReference>
<gene>
    <name evidence="2" type="ORF">N866_14275</name>
</gene>
<evidence type="ECO:0000313" key="3">
    <source>
        <dbReference type="Proteomes" id="UP000019753"/>
    </source>
</evidence>
<name>A0A021VPF9_9CELL</name>
<dbReference type="AlphaFoldDB" id="A0A021VPF9"/>
<organism evidence="2 3">
    <name type="scientific">Actinotalea ferrariae CF5-4</name>
    <dbReference type="NCBI Taxonomy" id="948458"/>
    <lineage>
        <taxon>Bacteria</taxon>
        <taxon>Bacillati</taxon>
        <taxon>Actinomycetota</taxon>
        <taxon>Actinomycetes</taxon>
        <taxon>Micrococcales</taxon>
        <taxon>Cellulomonadaceae</taxon>
        <taxon>Actinotalea</taxon>
    </lineage>
</organism>
<evidence type="ECO:0000313" key="2">
    <source>
        <dbReference type="EMBL" id="EYR61920.1"/>
    </source>
</evidence>
<comment type="caution">
    <text evidence="2">The sequence shown here is derived from an EMBL/GenBank/DDBJ whole genome shotgun (WGS) entry which is preliminary data.</text>
</comment>
<accession>A0A021VPF9</accession>
<protein>
    <submittedName>
        <fullName evidence="2">Uncharacterized protein</fullName>
    </submittedName>
</protein>
<feature type="coiled-coil region" evidence="1">
    <location>
        <begin position="12"/>
        <end position="40"/>
    </location>
</feature>
<dbReference type="Proteomes" id="UP000019753">
    <property type="component" value="Unassembled WGS sequence"/>
</dbReference>
<reference evidence="2 3" key="1">
    <citation type="submission" date="2014-01" db="EMBL/GenBank/DDBJ databases">
        <title>Actinotalea ferrariae CF5-4.</title>
        <authorList>
            <person name="Chen F."/>
            <person name="Li Y."/>
            <person name="Wang G."/>
        </authorList>
    </citation>
    <scope>NUCLEOTIDE SEQUENCE [LARGE SCALE GENOMIC DNA]</scope>
    <source>
        <strain evidence="2 3">CF5-4</strain>
    </source>
</reference>
<sequence>MTTKTALTTLDTDALAAELARRQEEKARAEAERAARLDDARRKWAETTWAGRDATEEQLREQGNQHRDAFSAAVRAADLPAAFAAWVAERAARYAREAVRNKAVSAGNTLGHTTNNIAEVRWYDPDFLRRLEHEADQAARVKGYDLADSLVPDAPTEA</sequence>
<evidence type="ECO:0000256" key="1">
    <source>
        <dbReference type="SAM" id="Coils"/>
    </source>
</evidence>
<keyword evidence="3" id="KW-1185">Reference proteome</keyword>
<keyword evidence="1" id="KW-0175">Coiled coil</keyword>
<proteinExistence type="predicted"/>
<dbReference type="RefSeq" id="WP_034229448.1">
    <property type="nucleotide sequence ID" value="NZ_AXCW01000411.1"/>
</dbReference>